<evidence type="ECO:0000313" key="2">
    <source>
        <dbReference type="Proteomes" id="UP000070422"/>
    </source>
</evidence>
<sequence length="52" mass="5957">MGFGVISVASFEALLYGKKVKAFFFAFIGEILKKCIKYIDNVNFTVYNKRVK</sequence>
<organism evidence="1 2">
    <name type="scientific">Aerococcus christensenii</name>
    <dbReference type="NCBI Taxonomy" id="87541"/>
    <lineage>
        <taxon>Bacteria</taxon>
        <taxon>Bacillati</taxon>
        <taxon>Bacillota</taxon>
        <taxon>Bacilli</taxon>
        <taxon>Lactobacillales</taxon>
        <taxon>Aerococcaceae</taxon>
        <taxon>Aerococcus</taxon>
    </lineage>
</organism>
<gene>
    <name evidence="1" type="ORF">HMPREF3187_01760</name>
</gene>
<reference evidence="1 2" key="1">
    <citation type="submission" date="2016-01" db="EMBL/GenBank/DDBJ databases">
        <authorList>
            <person name="Oliw E.H."/>
        </authorList>
    </citation>
    <scope>NUCLEOTIDE SEQUENCE [LARGE SCALE GENOMIC DNA]</scope>
    <source>
        <strain evidence="1 2">KA00635</strain>
    </source>
</reference>
<dbReference type="AlphaFoldDB" id="A0A133XQA8"/>
<dbReference type="PATRIC" id="fig|87541.4.peg.1740"/>
<accession>A0A133XQA8</accession>
<name>A0A133XQA8_9LACT</name>
<evidence type="ECO:0000313" key="1">
    <source>
        <dbReference type="EMBL" id="KXB33117.1"/>
    </source>
</evidence>
<comment type="caution">
    <text evidence="1">The sequence shown here is derived from an EMBL/GenBank/DDBJ whole genome shotgun (WGS) entry which is preliminary data.</text>
</comment>
<protein>
    <submittedName>
        <fullName evidence="1">Uncharacterized protein</fullName>
    </submittedName>
</protein>
<dbReference type="Proteomes" id="UP000070422">
    <property type="component" value="Unassembled WGS sequence"/>
</dbReference>
<proteinExistence type="predicted"/>
<dbReference type="EMBL" id="LSCQ01000103">
    <property type="protein sequence ID" value="KXB33117.1"/>
    <property type="molecule type" value="Genomic_DNA"/>
</dbReference>